<dbReference type="Gene3D" id="1.20.1280.50">
    <property type="match status" value="1"/>
</dbReference>
<evidence type="ECO:0000313" key="2">
    <source>
        <dbReference type="EMBL" id="KAG0469617.1"/>
    </source>
</evidence>
<dbReference type="SUPFAM" id="SSF52058">
    <property type="entry name" value="L domain-like"/>
    <property type="match status" value="1"/>
</dbReference>
<dbReference type="Gene3D" id="3.80.10.10">
    <property type="entry name" value="Ribonuclease Inhibitor"/>
    <property type="match status" value="1"/>
</dbReference>
<dbReference type="Proteomes" id="UP000636800">
    <property type="component" value="Unassembled WGS sequence"/>
</dbReference>
<proteinExistence type="predicted"/>
<sequence length="509" mass="58200">MVEEGKQEGACRDSCRPLKFRIGDREESCDRISELPDALLLHILSFLSVDDAVLTSLLCRRWRNLWRWMDCLDFPMPCGNLKRNSVHFIGKALALHEGLKIKRFCARFYYNSKYSSNVDSWVHFAAARNVEKLVLDLFSVENVAQPYVLPSCLYTFGSLRELELNLCHLRPLPSFCLPSLKKLVIANSVFVGETLRDFISGCPVIEELVLVNCNQARDLEVVVLNQNLKRMKIVEYPDELEEATEVKIYAPHLLQLELHSGEPRSYQIKDVSSIVFACLEIRGMTTCLSINSSSQKNYHQMLESLMAGLHEVRALSLSSWCLQVLPPHDVVHHCLPTPLHHLKHLKVDVRLDKDELPGIACLLRNSPNLERLTIQLFRQGHMDREVEAVGNLSACFSDCGEENFWNCQSVPFFCLKHNLKKVVVENFKGEDIEISLLKFLLKNACVLEDMLVYVPARFFIGPAEAYLEYCSEDGRATKKYVNNIRRLLLSPRSSHAEILFSGRHTICSF</sequence>
<dbReference type="PROSITE" id="PS50181">
    <property type="entry name" value="FBOX"/>
    <property type="match status" value="1"/>
</dbReference>
<dbReference type="InterPro" id="IPR032675">
    <property type="entry name" value="LRR_dom_sf"/>
</dbReference>
<gene>
    <name evidence="2" type="ORF">HPP92_016317</name>
</gene>
<dbReference type="InterPro" id="IPR036047">
    <property type="entry name" value="F-box-like_dom_sf"/>
</dbReference>
<dbReference type="InterPro" id="IPR055357">
    <property type="entry name" value="LRR_At1g61320_AtMIF1"/>
</dbReference>
<reference evidence="2 3" key="1">
    <citation type="journal article" date="2020" name="Nat. Food">
        <title>A phased Vanilla planifolia genome enables genetic improvement of flavour and production.</title>
        <authorList>
            <person name="Hasing T."/>
            <person name="Tang H."/>
            <person name="Brym M."/>
            <person name="Khazi F."/>
            <person name="Huang T."/>
            <person name="Chambers A.H."/>
        </authorList>
    </citation>
    <scope>NUCLEOTIDE SEQUENCE [LARGE SCALE GENOMIC DNA]</scope>
    <source>
        <tissue evidence="2">Leaf</tissue>
    </source>
</reference>
<dbReference type="PANTHER" id="PTHR31900:SF30">
    <property type="entry name" value="SUPERFAMILY PROTEIN, PUTATIVE-RELATED"/>
    <property type="match status" value="1"/>
</dbReference>
<protein>
    <recommendedName>
        <fullName evidence="1">F-box domain-containing protein</fullName>
    </recommendedName>
</protein>
<dbReference type="SMART" id="SM00256">
    <property type="entry name" value="FBOX"/>
    <property type="match status" value="1"/>
</dbReference>
<dbReference type="EMBL" id="JADCNL010000008">
    <property type="protein sequence ID" value="KAG0469617.1"/>
    <property type="molecule type" value="Genomic_DNA"/>
</dbReference>
<keyword evidence="3" id="KW-1185">Reference proteome</keyword>
<feature type="domain" description="F-box" evidence="1">
    <location>
        <begin position="29"/>
        <end position="65"/>
    </location>
</feature>
<dbReference type="InterPro" id="IPR001810">
    <property type="entry name" value="F-box_dom"/>
</dbReference>
<evidence type="ECO:0000313" key="3">
    <source>
        <dbReference type="Proteomes" id="UP000636800"/>
    </source>
</evidence>
<dbReference type="PANTHER" id="PTHR31900">
    <property type="entry name" value="F-BOX/RNI SUPERFAMILY PROTEIN-RELATED"/>
    <property type="match status" value="1"/>
</dbReference>
<dbReference type="Pfam" id="PF23622">
    <property type="entry name" value="LRR_At1g61320_AtMIF1"/>
    <property type="match status" value="1"/>
</dbReference>
<dbReference type="AlphaFoldDB" id="A0A835QKZ0"/>
<evidence type="ECO:0000259" key="1">
    <source>
        <dbReference type="PROSITE" id="PS50181"/>
    </source>
</evidence>
<organism evidence="2 3">
    <name type="scientific">Vanilla planifolia</name>
    <name type="common">Vanilla</name>
    <dbReference type="NCBI Taxonomy" id="51239"/>
    <lineage>
        <taxon>Eukaryota</taxon>
        <taxon>Viridiplantae</taxon>
        <taxon>Streptophyta</taxon>
        <taxon>Embryophyta</taxon>
        <taxon>Tracheophyta</taxon>
        <taxon>Spermatophyta</taxon>
        <taxon>Magnoliopsida</taxon>
        <taxon>Liliopsida</taxon>
        <taxon>Asparagales</taxon>
        <taxon>Orchidaceae</taxon>
        <taxon>Vanilloideae</taxon>
        <taxon>Vanilleae</taxon>
        <taxon>Vanilla</taxon>
    </lineage>
</organism>
<dbReference type="InterPro" id="IPR050232">
    <property type="entry name" value="FBL13/AtMIF1-like"/>
</dbReference>
<dbReference type="Pfam" id="PF00646">
    <property type="entry name" value="F-box"/>
    <property type="match status" value="1"/>
</dbReference>
<name>A0A835QKZ0_VANPL</name>
<dbReference type="SUPFAM" id="SSF81383">
    <property type="entry name" value="F-box domain"/>
    <property type="match status" value="1"/>
</dbReference>
<comment type="caution">
    <text evidence="2">The sequence shown here is derived from an EMBL/GenBank/DDBJ whole genome shotgun (WGS) entry which is preliminary data.</text>
</comment>
<dbReference type="InterPro" id="IPR053781">
    <property type="entry name" value="F-box_AtFBL13-like"/>
</dbReference>
<accession>A0A835QKZ0</accession>
<dbReference type="CDD" id="cd22160">
    <property type="entry name" value="F-box_AtFBL13-like"/>
    <property type="match status" value="1"/>
</dbReference>